<dbReference type="SUPFAM" id="SSF51182">
    <property type="entry name" value="RmlC-like cupins"/>
    <property type="match status" value="1"/>
</dbReference>
<dbReference type="InterPro" id="IPR025979">
    <property type="entry name" value="ChrR-like_cupin_dom"/>
</dbReference>
<dbReference type="InterPro" id="IPR014710">
    <property type="entry name" value="RmlC-like_jellyroll"/>
</dbReference>
<keyword evidence="2" id="KW-0223">Dioxygenase</keyword>
<protein>
    <submittedName>
        <fullName evidence="2">Quercetin dioxygenase-like cupin family protein</fullName>
    </submittedName>
</protein>
<sequence>MVLDIAKELEKTLHLHSTELPYVQIDKGMEFRLLHARPQENYYVTQIRAQPGVEGGLHKHPFERGAGGFTLRGAWGHDHQYLYRPGTYIFETPGVIHQFLNGPEETEILFFGDLHADFVDPETLGIKSVVTADKIIKRYIEQCEEQGITPHYLK</sequence>
<organism evidence="2 3">
    <name type="scientific">Sphingobium subterraneum</name>
    <dbReference type="NCBI Taxonomy" id="627688"/>
    <lineage>
        <taxon>Bacteria</taxon>
        <taxon>Pseudomonadati</taxon>
        <taxon>Pseudomonadota</taxon>
        <taxon>Alphaproteobacteria</taxon>
        <taxon>Sphingomonadales</taxon>
        <taxon>Sphingomonadaceae</taxon>
        <taxon>Sphingobium</taxon>
    </lineage>
</organism>
<dbReference type="Gene3D" id="2.60.120.10">
    <property type="entry name" value="Jelly Rolls"/>
    <property type="match status" value="1"/>
</dbReference>
<comment type="caution">
    <text evidence="2">The sequence shown here is derived from an EMBL/GenBank/DDBJ whole genome shotgun (WGS) entry which is preliminary data.</text>
</comment>
<dbReference type="Pfam" id="PF12973">
    <property type="entry name" value="Cupin_7"/>
    <property type="match status" value="1"/>
</dbReference>
<reference evidence="2 3" key="1">
    <citation type="submission" date="2020-08" db="EMBL/GenBank/DDBJ databases">
        <title>Genomic Encyclopedia of Type Strains, Phase IV (KMG-IV): sequencing the most valuable type-strain genomes for metagenomic binning, comparative biology and taxonomic classification.</title>
        <authorList>
            <person name="Goeker M."/>
        </authorList>
    </citation>
    <scope>NUCLEOTIDE SEQUENCE [LARGE SCALE GENOMIC DNA]</scope>
    <source>
        <strain evidence="2 3">DSM 102255</strain>
    </source>
</reference>
<dbReference type="Proteomes" id="UP000552700">
    <property type="component" value="Unassembled WGS sequence"/>
</dbReference>
<accession>A0A841IXI6</accession>
<feature type="domain" description="ChrR-like cupin" evidence="1">
    <location>
        <begin position="13"/>
        <end position="113"/>
    </location>
</feature>
<evidence type="ECO:0000313" key="2">
    <source>
        <dbReference type="EMBL" id="MBB6123373.1"/>
    </source>
</evidence>
<name>A0A841IXI6_9SPHN</name>
<gene>
    <name evidence="2" type="ORF">FHS92_001080</name>
</gene>
<evidence type="ECO:0000259" key="1">
    <source>
        <dbReference type="Pfam" id="PF12973"/>
    </source>
</evidence>
<dbReference type="GO" id="GO:0051213">
    <property type="term" value="F:dioxygenase activity"/>
    <property type="evidence" value="ECO:0007669"/>
    <property type="project" value="UniProtKB-KW"/>
</dbReference>
<evidence type="ECO:0000313" key="3">
    <source>
        <dbReference type="Proteomes" id="UP000552700"/>
    </source>
</evidence>
<dbReference type="RefSeq" id="WP_184078231.1">
    <property type="nucleotide sequence ID" value="NZ_JACIJP010000001.1"/>
</dbReference>
<keyword evidence="2" id="KW-0560">Oxidoreductase</keyword>
<dbReference type="InterPro" id="IPR011051">
    <property type="entry name" value="RmlC_Cupin_sf"/>
</dbReference>
<dbReference type="AlphaFoldDB" id="A0A841IXI6"/>
<proteinExistence type="predicted"/>
<dbReference type="EMBL" id="JACIJP010000001">
    <property type="protein sequence ID" value="MBB6123373.1"/>
    <property type="molecule type" value="Genomic_DNA"/>
</dbReference>
<keyword evidence="3" id="KW-1185">Reference proteome</keyword>